<organism evidence="1 2">
    <name type="scientific">Colocasia esculenta</name>
    <name type="common">Wild taro</name>
    <name type="synonym">Arum esculentum</name>
    <dbReference type="NCBI Taxonomy" id="4460"/>
    <lineage>
        <taxon>Eukaryota</taxon>
        <taxon>Viridiplantae</taxon>
        <taxon>Streptophyta</taxon>
        <taxon>Embryophyta</taxon>
        <taxon>Tracheophyta</taxon>
        <taxon>Spermatophyta</taxon>
        <taxon>Magnoliopsida</taxon>
        <taxon>Liliopsida</taxon>
        <taxon>Araceae</taxon>
        <taxon>Aroideae</taxon>
        <taxon>Colocasieae</taxon>
        <taxon>Colocasia</taxon>
    </lineage>
</organism>
<name>A0A843XFD8_COLES</name>
<evidence type="ECO:0000313" key="2">
    <source>
        <dbReference type="Proteomes" id="UP000652761"/>
    </source>
</evidence>
<accession>A0A843XFD8</accession>
<protein>
    <submittedName>
        <fullName evidence="1">Uncharacterized protein</fullName>
    </submittedName>
</protein>
<dbReference type="AlphaFoldDB" id="A0A843XFD8"/>
<keyword evidence="2" id="KW-1185">Reference proteome</keyword>
<dbReference type="EMBL" id="NMUH01008045">
    <property type="protein sequence ID" value="MQM18224.1"/>
    <property type="molecule type" value="Genomic_DNA"/>
</dbReference>
<proteinExistence type="predicted"/>
<reference evidence="1" key="1">
    <citation type="submission" date="2017-07" db="EMBL/GenBank/DDBJ databases">
        <title>Taro Niue Genome Assembly and Annotation.</title>
        <authorList>
            <person name="Atibalentja N."/>
            <person name="Keating K."/>
            <person name="Fields C.J."/>
        </authorList>
    </citation>
    <scope>NUCLEOTIDE SEQUENCE</scope>
    <source>
        <strain evidence="1">Niue_2</strain>
        <tissue evidence="1">Leaf</tissue>
    </source>
</reference>
<gene>
    <name evidence="1" type="ORF">Taro_051212</name>
</gene>
<evidence type="ECO:0000313" key="1">
    <source>
        <dbReference type="EMBL" id="MQM18224.1"/>
    </source>
</evidence>
<comment type="caution">
    <text evidence="1">The sequence shown here is derived from an EMBL/GenBank/DDBJ whole genome shotgun (WGS) entry which is preliminary data.</text>
</comment>
<dbReference type="Proteomes" id="UP000652761">
    <property type="component" value="Unassembled WGS sequence"/>
</dbReference>
<sequence length="127" mass="13826">MGARICCSVISRVVPHSRVTILVRNSSAVVRRGRADDLLGDIPPRGLTVSDQGGRYLGDLITVLKRTWPVEMGPRLLTGRARAVVGHHGTRWSDLATTGLLFLFGTPPQLFGVEGQMTCSGIYRREA</sequence>